<dbReference type="EMBL" id="CP059732">
    <property type="protein sequence ID" value="QMW02854.1"/>
    <property type="molecule type" value="Genomic_DNA"/>
</dbReference>
<gene>
    <name evidence="1" type="ORF">H3H32_34015</name>
</gene>
<dbReference type="AlphaFoldDB" id="A0A7G5GVG2"/>
<dbReference type="KEGG" id="sfol:H3H32_34015"/>
<keyword evidence="2" id="KW-1185">Reference proteome</keyword>
<accession>A0A7G5GVG2</accession>
<dbReference type="Proteomes" id="UP000515369">
    <property type="component" value="Chromosome"/>
</dbReference>
<organism evidence="1 2">
    <name type="scientific">Spirosoma foliorum</name>
    <dbReference type="NCBI Taxonomy" id="2710596"/>
    <lineage>
        <taxon>Bacteria</taxon>
        <taxon>Pseudomonadati</taxon>
        <taxon>Bacteroidota</taxon>
        <taxon>Cytophagia</taxon>
        <taxon>Cytophagales</taxon>
        <taxon>Cytophagaceae</taxon>
        <taxon>Spirosoma</taxon>
    </lineage>
</organism>
<reference evidence="1 2" key="1">
    <citation type="submission" date="2020-07" db="EMBL/GenBank/DDBJ databases">
        <title>Spirosoma foliorum sp. nov., isolated from the leaves on the Nejang mountain Korea, Republic of.</title>
        <authorList>
            <person name="Ho H."/>
            <person name="Lee Y.-J."/>
            <person name="Nurcahyanto D.-A."/>
            <person name="Kim S.-G."/>
        </authorList>
    </citation>
    <scope>NUCLEOTIDE SEQUENCE [LARGE SCALE GENOMIC DNA]</scope>
    <source>
        <strain evidence="1 2">PL0136</strain>
    </source>
</reference>
<protein>
    <submittedName>
        <fullName evidence="1">Uncharacterized protein</fullName>
    </submittedName>
</protein>
<name>A0A7G5GVG2_9BACT</name>
<proteinExistence type="predicted"/>
<evidence type="ECO:0000313" key="1">
    <source>
        <dbReference type="EMBL" id="QMW02854.1"/>
    </source>
</evidence>
<sequence>MLSEIINTYEQFSDSLILKVCYISLTENSSNSRTIEVVIRCMNKLNDYEWDVIKLSFLDVIKFRFIENENTSSTLINSALLKREDGNVIVDFFPLYYSQSSLLENPNSDFIIYCKDLKYEVIK</sequence>
<dbReference type="RefSeq" id="WP_182460146.1">
    <property type="nucleotide sequence ID" value="NZ_CP059732.1"/>
</dbReference>
<evidence type="ECO:0000313" key="2">
    <source>
        <dbReference type="Proteomes" id="UP000515369"/>
    </source>
</evidence>